<dbReference type="PANTHER" id="PTHR10903">
    <property type="entry name" value="GTPASE, IMAP FAMILY MEMBER-RELATED"/>
    <property type="match status" value="1"/>
</dbReference>
<evidence type="ECO:0000313" key="6">
    <source>
        <dbReference type="Proteomes" id="UP000076420"/>
    </source>
</evidence>
<dbReference type="InterPro" id="IPR006703">
    <property type="entry name" value="G_AIG1"/>
</dbReference>
<dbReference type="Gene3D" id="3.40.50.300">
    <property type="entry name" value="P-loop containing nucleotide triphosphate hydrolases"/>
    <property type="match status" value="1"/>
</dbReference>
<feature type="domain" description="AIG1-type G" evidence="4">
    <location>
        <begin position="317"/>
        <end position="526"/>
    </location>
</feature>
<dbReference type="STRING" id="6526.A0A2C9LQY8"/>
<proteinExistence type="inferred from homology"/>
<gene>
    <name evidence="5" type="primary">106071107</name>
</gene>
<name>A0A2C9LQY8_BIOGL</name>
<evidence type="ECO:0000259" key="4">
    <source>
        <dbReference type="PROSITE" id="PS51720"/>
    </source>
</evidence>
<dbReference type="Proteomes" id="UP000076420">
    <property type="component" value="Unassembled WGS sequence"/>
</dbReference>
<dbReference type="GO" id="GO:0005525">
    <property type="term" value="F:GTP binding"/>
    <property type="evidence" value="ECO:0007669"/>
    <property type="project" value="UniProtKB-KW"/>
</dbReference>
<sequence>MAFYIPYHGFVKPGCMLDKKFTALKSMRETESLTEKINKVNSRFTLCTSLKHVCSILDIPLEYALKVKVKEIEDDLVLSSINALNTETSSSVIFRMSYIQEKHVTKDTGTAIDQPLKDSGLYFVREISVGNDIIIIMTVTAASDFQEKFRKCLQGEHSGELNKKILKKLSHESDGLDKIICQYHLELSMSIYHFDHLQQCPASIQGMVKTLQSFQERCDNWKKQEPKGGISDKQMTFYFADFHNVQFISGNSPSQEEHEHGSREERFYLTVAVENFKKGVNKKEDDIKIYCKIFKLLCRCDELRTTLEFLTEHYPQGEDLSILLIGKTGHGKSSTGNSILGKVEFKVSDSCNSVTENIQQGIIFINGRKIKVLDTPGIMDTFLNKKSEMYEKATFHFSNAFSQFPEGFEALVFVYRKGQKVSMEEVETIESLKHLLGKDIIKKQCVCVFTGKDKADSDETFELWCHEQTGEMKKVIEECNYRCVLFDNKTFDETQQKNQRRKLIEIIDEMRCDSEPYTCELFHLVNQLRQTFIKKHADFEAKNDLNERLDAAKAFWKDIITNDRFTIEVQKKLTRDIQEIKSIIKSMPELECMKHPTNKLLCEITKEGLKNSPKIDAEFKKLKPYHDQIKTDLVKHYNELTYRLQSEIKTSTCVII</sequence>
<dbReference type="VEuPathDB" id="VectorBase:BGLB033791"/>
<dbReference type="OrthoDB" id="431287at2759"/>
<dbReference type="SUPFAM" id="SSF52540">
    <property type="entry name" value="P-loop containing nucleoside triphosphate hydrolases"/>
    <property type="match status" value="1"/>
</dbReference>
<dbReference type="VEuPathDB" id="VectorBase:BGLAX_043857"/>
<reference evidence="5" key="1">
    <citation type="submission" date="2020-05" db="UniProtKB">
        <authorList>
            <consortium name="EnsemblMetazoa"/>
        </authorList>
    </citation>
    <scope>IDENTIFICATION</scope>
    <source>
        <strain evidence="5">BB02</strain>
    </source>
</reference>
<evidence type="ECO:0000313" key="5">
    <source>
        <dbReference type="EnsemblMetazoa" id="BGLB033791-PA"/>
    </source>
</evidence>
<dbReference type="Pfam" id="PF04548">
    <property type="entry name" value="AIG1"/>
    <property type="match status" value="1"/>
</dbReference>
<evidence type="ECO:0000256" key="3">
    <source>
        <dbReference type="ARBA" id="ARBA00023134"/>
    </source>
</evidence>
<dbReference type="EnsemblMetazoa" id="BGLB033791-RA">
    <property type="protein sequence ID" value="BGLB033791-PA"/>
    <property type="gene ID" value="BGLB033791"/>
</dbReference>
<accession>A0A2C9LQY8</accession>
<dbReference type="InterPro" id="IPR045058">
    <property type="entry name" value="GIMA/IAN/Toc"/>
</dbReference>
<evidence type="ECO:0000256" key="2">
    <source>
        <dbReference type="ARBA" id="ARBA00022741"/>
    </source>
</evidence>
<keyword evidence="2" id="KW-0547">Nucleotide-binding</keyword>
<evidence type="ECO:0000256" key="1">
    <source>
        <dbReference type="ARBA" id="ARBA00008535"/>
    </source>
</evidence>
<dbReference type="FunFam" id="3.40.50.300:FF:000840">
    <property type="entry name" value="Immune-associated nucleotide-binding protein 9"/>
    <property type="match status" value="1"/>
</dbReference>
<organism evidence="5 6">
    <name type="scientific">Biomphalaria glabrata</name>
    <name type="common">Bloodfluke planorb</name>
    <name type="synonym">Freshwater snail</name>
    <dbReference type="NCBI Taxonomy" id="6526"/>
    <lineage>
        <taxon>Eukaryota</taxon>
        <taxon>Metazoa</taxon>
        <taxon>Spiralia</taxon>
        <taxon>Lophotrochozoa</taxon>
        <taxon>Mollusca</taxon>
        <taxon>Gastropoda</taxon>
        <taxon>Heterobranchia</taxon>
        <taxon>Euthyneura</taxon>
        <taxon>Panpulmonata</taxon>
        <taxon>Hygrophila</taxon>
        <taxon>Lymnaeoidea</taxon>
        <taxon>Planorbidae</taxon>
        <taxon>Biomphalaria</taxon>
    </lineage>
</organism>
<comment type="similarity">
    <text evidence="1">Belongs to the TRAFAC class TrmE-Era-EngA-EngB-Septin-like GTPase superfamily. AIG1/Toc34/Toc159-like paraseptin GTPase family. IAN subfamily.</text>
</comment>
<dbReference type="KEGG" id="bgt:106071107"/>
<dbReference type="InterPro" id="IPR027417">
    <property type="entry name" value="P-loop_NTPase"/>
</dbReference>
<dbReference type="PROSITE" id="PS51720">
    <property type="entry name" value="G_AIG1"/>
    <property type="match status" value="1"/>
</dbReference>
<protein>
    <recommendedName>
        <fullName evidence="4">AIG1-type G domain-containing protein</fullName>
    </recommendedName>
</protein>
<dbReference type="PANTHER" id="PTHR10903:SF184">
    <property type="entry name" value="GTP-BINDING PROTEIN A"/>
    <property type="match status" value="1"/>
</dbReference>
<dbReference type="AlphaFoldDB" id="A0A2C9LQY8"/>
<keyword evidence="3" id="KW-0342">GTP-binding</keyword>